<evidence type="ECO:0008006" key="8">
    <source>
        <dbReference type="Google" id="ProtNLM"/>
    </source>
</evidence>
<dbReference type="PANTHER" id="PTHR42887:SF1">
    <property type="entry name" value="BLR3961 PROTEIN"/>
    <property type="match status" value="1"/>
</dbReference>
<keyword evidence="7" id="KW-1185">Reference proteome</keyword>
<dbReference type="InterPro" id="IPR023166">
    <property type="entry name" value="BaiN-like_dom_sf"/>
</dbReference>
<keyword evidence="3" id="KW-0274">FAD</keyword>
<dbReference type="Pfam" id="PF03486">
    <property type="entry name" value="HI0933_like"/>
    <property type="match status" value="1"/>
</dbReference>
<evidence type="ECO:0000259" key="4">
    <source>
        <dbReference type="Pfam" id="PF03486"/>
    </source>
</evidence>
<protein>
    <recommendedName>
        <fullName evidence="8">TIGR03862 family flavoprotein</fullName>
    </recommendedName>
</protein>
<evidence type="ECO:0000313" key="6">
    <source>
        <dbReference type="EMBL" id="SDH05778.1"/>
    </source>
</evidence>
<dbReference type="Proteomes" id="UP000198607">
    <property type="component" value="Unassembled WGS sequence"/>
</dbReference>
<dbReference type="InterPro" id="IPR055178">
    <property type="entry name" value="RsdA/BaiN/AoA(So)-like_dom"/>
</dbReference>
<dbReference type="InterPro" id="IPR004792">
    <property type="entry name" value="BaiN-like"/>
</dbReference>
<reference evidence="6 7" key="1">
    <citation type="submission" date="2016-10" db="EMBL/GenBank/DDBJ databases">
        <authorList>
            <person name="de Groot N.N."/>
        </authorList>
    </citation>
    <scope>NUCLEOTIDE SEQUENCE [LARGE SCALE GENOMIC DNA]</scope>
    <source>
        <strain evidence="6 7">DSM 5885</strain>
    </source>
</reference>
<dbReference type="RefSeq" id="WP_091935511.1">
    <property type="nucleotide sequence ID" value="NZ_FNCY01000003.1"/>
</dbReference>
<organism evidence="6 7">
    <name type="scientific">Propionivibrio dicarboxylicus</name>
    <dbReference type="NCBI Taxonomy" id="83767"/>
    <lineage>
        <taxon>Bacteria</taxon>
        <taxon>Pseudomonadati</taxon>
        <taxon>Pseudomonadota</taxon>
        <taxon>Betaproteobacteria</taxon>
        <taxon>Rhodocyclales</taxon>
        <taxon>Rhodocyclaceae</taxon>
        <taxon>Propionivibrio</taxon>
    </lineage>
</organism>
<comment type="cofactor">
    <cofactor evidence="1">
        <name>FAD</name>
        <dbReference type="ChEBI" id="CHEBI:57692"/>
    </cofactor>
</comment>
<dbReference type="NCBIfam" id="TIGR03862">
    <property type="entry name" value="flavo_PP4765"/>
    <property type="match status" value="1"/>
</dbReference>
<dbReference type="SUPFAM" id="SSF51905">
    <property type="entry name" value="FAD/NAD(P)-binding domain"/>
    <property type="match status" value="1"/>
</dbReference>
<evidence type="ECO:0000256" key="3">
    <source>
        <dbReference type="ARBA" id="ARBA00022827"/>
    </source>
</evidence>
<feature type="domain" description="RsdA/BaiN/AoA(So)-like insert" evidence="5">
    <location>
        <begin position="195"/>
        <end position="353"/>
    </location>
</feature>
<dbReference type="Gene3D" id="1.10.8.260">
    <property type="entry name" value="HI0933 insert domain-like"/>
    <property type="match status" value="1"/>
</dbReference>
<accession>A0A1G7ZAQ1</accession>
<evidence type="ECO:0000256" key="2">
    <source>
        <dbReference type="ARBA" id="ARBA00022630"/>
    </source>
</evidence>
<dbReference type="PRINTS" id="PR00419">
    <property type="entry name" value="ADXRDTASE"/>
</dbReference>
<dbReference type="Gene3D" id="3.50.50.60">
    <property type="entry name" value="FAD/NAD(P)-binding domain"/>
    <property type="match status" value="1"/>
</dbReference>
<dbReference type="Pfam" id="PF22780">
    <property type="entry name" value="HI0933_like_1st"/>
    <property type="match status" value="1"/>
</dbReference>
<dbReference type="Gene3D" id="2.40.30.10">
    <property type="entry name" value="Translation factors"/>
    <property type="match status" value="1"/>
</dbReference>
<name>A0A1G7ZAQ1_9RHOO</name>
<dbReference type="OrthoDB" id="5288829at2"/>
<dbReference type="InterPro" id="IPR022460">
    <property type="entry name" value="Flavoprotein_PP4765"/>
</dbReference>
<dbReference type="SUPFAM" id="SSF160996">
    <property type="entry name" value="HI0933 insert domain-like"/>
    <property type="match status" value="1"/>
</dbReference>
<dbReference type="AlphaFoldDB" id="A0A1G7ZAQ1"/>
<dbReference type="InterPro" id="IPR057661">
    <property type="entry name" value="RsdA/BaiN/AoA(So)_Rossmann"/>
</dbReference>
<dbReference type="PANTHER" id="PTHR42887">
    <property type="entry name" value="OS12G0638800 PROTEIN"/>
    <property type="match status" value="1"/>
</dbReference>
<keyword evidence="2" id="KW-0285">Flavoprotein</keyword>
<gene>
    <name evidence="6" type="ORF">SAMN05660652_01123</name>
</gene>
<evidence type="ECO:0000313" key="7">
    <source>
        <dbReference type="Proteomes" id="UP000198607"/>
    </source>
</evidence>
<sequence length="422" mass="44273">MTARVAVIGGGPAGLMAAEVLAAAGQPVDLYDAMPSVGRKFLMAGKGGMNITHAEAFADFCGRYGEAQATLAPLLGRFGPDAVRAWMQGLGIDSFVGSSRRVFPIGMRAAPLLRAWLHRLRQSGVRIHVRHRWLGIDPLAEGGYRLGFAGADGERQHDVDAVVFALGGGSWAKLGSDGAWMAPFARLGIATTPLRPANCGFDCDWSAVLRERFAGQPLKNIGACVAGPDGVPTGDWRRGEIMVTTTGIEGTLVYALSATLRKAIETHGEATLLIDLLPQHDHDSVIAAVARPRGSRSLASHLQGTLGLKGLKMALLHEGLSKATLADPAALGAAIKALPLRLAAPRPLDEAISSAGGVRFDAVDPQLMLKQYPGLFCAGEMLDWEAPTGGYLLTACLSTGHAAGQGALAWLQSPHRHPPTSS</sequence>
<dbReference type="STRING" id="83767.SAMN05660652_01123"/>
<dbReference type="InterPro" id="IPR036188">
    <property type="entry name" value="FAD/NAD-bd_sf"/>
</dbReference>
<feature type="domain" description="RsdA/BaiN/AoA(So)-like Rossmann fold-like" evidence="4">
    <location>
        <begin position="4"/>
        <end position="405"/>
    </location>
</feature>
<dbReference type="EMBL" id="FNCY01000003">
    <property type="protein sequence ID" value="SDH05778.1"/>
    <property type="molecule type" value="Genomic_DNA"/>
</dbReference>
<evidence type="ECO:0000256" key="1">
    <source>
        <dbReference type="ARBA" id="ARBA00001974"/>
    </source>
</evidence>
<evidence type="ECO:0000259" key="5">
    <source>
        <dbReference type="Pfam" id="PF22780"/>
    </source>
</evidence>
<dbReference type="NCBIfam" id="TIGR00275">
    <property type="entry name" value="aminoacetone oxidase family FAD-binding enzyme"/>
    <property type="match status" value="1"/>
</dbReference>
<proteinExistence type="predicted"/>